<feature type="compositionally biased region" description="Basic and acidic residues" evidence="1">
    <location>
        <begin position="380"/>
        <end position="398"/>
    </location>
</feature>
<accession>A0A812T0J4</accession>
<dbReference type="OrthoDB" id="1883493at2759"/>
<feature type="compositionally biased region" description="Pro residues" evidence="1">
    <location>
        <begin position="453"/>
        <end position="465"/>
    </location>
</feature>
<dbReference type="InterPro" id="IPR032675">
    <property type="entry name" value="LRR_dom_sf"/>
</dbReference>
<feature type="region of interest" description="Disordered" evidence="1">
    <location>
        <begin position="279"/>
        <end position="320"/>
    </location>
</feature>
<feature type="compositionally biased region" description="Acidic residues" evidence="1">
    <location>
        <begin position="20"/>
        <end position="39"/>
    </location>
</feature>
<evidence type="ECO:0000313" key="2">
    <source>
        <dbReference type="EMBL" id="CAE7512616.1"/>
    </source>
</evidence>
<protein>
    <submittedName>
        <fullName evidence="2">Uncharacterized protein</fullName>
    </submittedName>
</protein>
<sequence>MEQADDQPEPEADQALMDVKEEEVEADGDVDADAVDYDTGDQVNPAEGDDADFAAAPSAALQEEHAENQHGPAGLAEDNDPGRSAQSDMKEDGSVKILDLSSRIKKPADVSWYLEQERANDKGLYDFSEVNLAKCKLQGDSAREVARFCQKCPGLKILKLHHNSIDDDVVEEDLMHIFKHCPRLEEVHLSHNWLTEKSCWLMVGEAAKHLPKASPRPLWLRMEHNYYKDPMEIAQRCKEQWCEVPVCFREDGRRCTNRYCKNNARIHLPFMLDDNKDNKDGWKHGGRGGRGGRGGQNGSWSPWRSERSGGERYKDSYGNGYTGDSYYAGNDYRGHDYRGNHKAPGYGSYSNSYDDAAAGRGHAHHRTNAYGRAYVDRSHGYESREGRERDVRWRDSRSRSRTPPPHQPSRVRLTERFSPPARRAPSARSVRDVRVPSPPGPRRRQVQQVRRVPLPPRKAPTPPRPRQPRPVRARRPVTPEPPNYQRNRAPAPQAPLPRNLAQIRRPPSPPLRPKLPQKPEEPSSSYEYYSDDEYSYDEEPIPQGQSRDVKSVVVPLPKALPKGSVGRQVQKQPFQPKAAARRREPVAKGRPFQQNRRR</sequence>
<dbReference type="SUPFAM" id="SSF52047">
    <property type="entry name" value="RNI-like"/>
    <property type="match status" value="1"/>
</dbReference>
<evidence type="ECO:0000313" key="3">
    <source>
        <dbReference type="Proteomes" id="UP000604046"/>
    </source>
</evidence>
<feature type="compositionally biased region" description="Acidic residues" evidence="1">
    <location>
        <begin position="1"/>
        <end position="12"/>
    </location>
</feature>
<dbReference type="Gene3D" id="3.80.10.10">
    <property type="entry name" value="Ribonuclease Inhibitor"/>
    <property type="match status" value="1"/>
</dbReference>
<dbReference type="AlphaFoldDB" id="A0A812T0J4"/>
<reference evidence="2" key="1">
    <citation type="submission" date="2021-02" db="EMBL/GenBank/DDBJ databases">
        <authorList>
            <person name="Dougan E. K."/>
            <person name="Rhodes N."/>
            <person name="Thang M."/>
            <person name="Chan C."/>
        </authorList>
    </citation>
    <scope>NUCLEOTIDE SEQUENCE</scope>
</reference>
<name>A0A812T0J4_9DINO</name>
<comment type="caution">
    <text evidence="2">The sequence shown here is derived from an EMBL/GenBank/DDBJ whole genome shotgun (WGS) entry which is preliminary data.</text>
</comment>
<organism evidence="2 3">
    <name type="scientific">Symbiodinium natans</name>
    <dbReference type="NCBI Taxonomy" id="878477"/>
    <lineage>
        <taxon>Eukaryota</taxon>
        <taxon>Sar</taxon>
        <taxon>Alveolata</taxon>
        <taxon>Dinophyceae</taxon>
        <taxon>Suessiales</taxon>
        <taxon>Symbiodiniaceae</taxon>
        <taxon>Symbiodinium</taxon>
    </lineage>
</organism>
<feature type="compositionally biased region" description="Acidic residues" evidence="1">
    <location>
        <begin position="529"/>
        <end position="540"/>
    </location>
</feature>
<feature type="compositionally biased region" description="Basic and acidic residues" evidence="1">
    <location>
        <begin position="304"/>
        <end position="315"/>
    </location>
</feature>
<feature type="compositionally biased region" description="Low complexity" evidence="1">
    <location>
        <begin position="419"/>
        <end position="428"/>
    </location>
</feature>
<feature type="region of interest" description="Disordered" evidence="1">
    <location>
        <begin position="380"/>
        <end position="598"/>
    </location>
</feature>
<feature type="compositionally biased region" description="Gly residues" evidence="1">
    <location>
        <begin position="288"/>
        <end position="297"/>
    </location>
</feature>
<dbReference type="EMBL" id="CAJNDS010002526">
    <property type="protein sequence ID" value="CAE7512616.1"/>
    <property type="molecule type" value="Genomic_DNA"/>
</dbReference>
<dbReference type="Proteomes" id="UP000604046">
    <property type="component" value="Unassembled WGS sequence"/>
</dbReference>
<keyword evidence="3" id="KW-1185">Reference proteome</keyword>
<evidence type="ECO:0000256" key="1">
    <source>
        <dbReference type="SAM" id="MobiDB-lite"/>
    </source>
</evidence>
<feature type="compositionally biased region" description="Basic residues" evidence="1">
    <location>
        <begin position="466"/>
        <end position="475"/>
    </location>
</feature>
<feature type="region of interest" description="Disordered" evidence="1">
    <location>
        <begin position="1"/>
        <end position="94"/>
    </location>
</feature>
<proteinExistence type="predicted"/>
<gene>
    <name evidence="2" type="ORF">SNAT2548_LOCUS28696</name>
</gene>